<dbReference type="GO" id="GO:0005886">
    <property type="term" value="C:plasma membrane"/>
    <property type="evidence" value="ECO:0007669"/>
    <property type="project" value="TreeGrafter"/>
</dbReference>
<dbReference type="GO" id="GO:0015250">
    <property type="term" value="F:water channel activity"/>
    <property type="evidence" value="ECO:0007669"/>
    <property type="project" value="TreeGrafter"/>
</dbReference>
<organism evidence="9 10">
    <name type="scientific">Cercospora zeae-maydis SCOH1-5</name>
    <dbReference type="NCBI Taxonomy" id="717836"/>
    <lineage>
        <taxon>Eukaryota</taxon>
        <taxon>Fungi</taxon>
        <taxon>Dikarya</taxon>
        <taxon>Ascomycota</taxon>
        <taxon>Pezizomycotina</taxon>
        <taxon>Dothideomycetes</taxon>
        <taxon>Dothideomycetidae</taxon>
        <taxon>Mycosphaerellales</taxon>
        <taxon>Mycosphaerellaceae</taxon>
        <taxon>Cercospora</taxon>
    </lineage>
</organism>
<evidence type="ECO:0000313" key="9">
    <source>
        <dbReference type="EMBL" id="KAF2211370.1"/>
    </source>
</evidence>
<dbReference type="PRINTS" id="PR00783">
    <property type="entry name" value="MINTRINSICP"/>
</dbReference>
<keyword evidence="3 7" id="KW-0813">Transport</keyword>
<dbReference type="PANTHER" id="PTHR43829:SF14">
    <property type="entry name" value="AQUAPORIN 3"/>
    <property type="match status" value="1"/>
</dbReference>
<dbReference type="PANTHER" id="PTHR43829">
    <property type="entry name" value="AQUAPORIN OR AQUAGLYCEROPORIN RELATED"/>
    <property type="match status" value="1"/>
</dbReference>
<name>A0A6A6FD45_9PEZI</name>
<feature type="transmembrane region" description="Helical" evidence="8">
    <location>
        <begin position="194"/>
        <end position="214"/>
    </location>
</feature>
<comment type="similarity">
    <text evidence="2 7">Belongs to the MIP/aquaporin (TC 1.A.8) family.</text>
</comment>
<proteinExistence type="inferred from homology"/>
<keyword evidence="4 7" id="KW-0812">Transmembrane</keyword>
<feature type="transmembrane region" description="Helical" evidence="8">
    <location>
        <begin position="226"/>
        <end position="248"/>
    </location>
</feature>
<evidence type="ECO:0000256" key="4">
    <source>
        <dbReference type="ARBA" id="ARBA00022692"/>
    </source>
</evidence>
<dbReference type="Gene3D" id="1.20.1080.10">
    <property type="entry name" value="Glycerol uptake facilitator protein"/>
    <property type="match status" value="1"/>
</dbReference>
<keyword evidence="6 8" id="KW-0472">Membrane</keyword>
<evidence type="ECO:0000256" key="5">
    <source>
        <dbReference type="ARBA" id="ARBA00022989"/>
    </source>
</evidence>
<reference evidence="9" key="1">
    <citation type="journal article" date="2020" name="Stud. Mycol.">
        <title>101 Dothideomycetes genomes: a test case for predicting lifestyles and emergence of pathogens.</title>
        <authorList>
            <person name="Haridas S."/>
            <person name="Albert R."/>
            <person name="Binder M."/>
            <person name="Bloem J."/>
            <person name="Labutti K."/>
            <person name="Salamov A."/>
            <person name="Andreopoulos B."/>
            <person name="Baker S."/>
            <person name="Barry K."/>
            <person name="Bills G."/>
            <person name="Bluhm B."/>
            <person name="Cannon C."/>
            <person name="Castanera R."/>
            <person name="Culley D."/>
            <person name="Daum C."/>
            <person name="Ezra D."/>
            <person name="Gonzalez J."/>
            <person name="Henrissat B."/>
            <person name="Kuo A."/>
            <person name="Liang C."/>
            <person name="Lipzen A."/>
            <person name="Lutzoni F."/>
            <person name="Magnuson J."/>
            <person name="Mondo S."/>
            <person name="Nolan M."/>
            <person name="Ohm R."/>
            <person name="Pangilinan J."/>
            <person name="Park H.-J."/>
            <person name="Ramirez L."/>
            <person name="Alfaro M."/>
            <person name="Sun H."/>
            <person name="Tritt A."/>
            <person name="Yoshinaga Y."/>
            <person name="Zwiers L.-H."/>
            <person name="Turgeon B."/>
            <person name="Goodwin S."/>
            <person name="Spatafora J."/>
            <person name="Crous P."/>
            <person name="Grigoriev I."/>
        </authorList>
    </citation>
    <scope>NUCLEOTIDE SEQUENCE</scope>
    <source>
        <strain evidence="9">SCOH1-5</strain>
    </source>
</reference>
<feature type="transmembrane region" description="Helical" evidence="8">
    <location>
        <begin position="52"/>
        <end position="75"/>
    </location>
</feature>
<evidence type="ECO:0000256" key="6">
    <source>
        <dbReference type="ARBA" id="ARBA00023136"/>
    </source>
</evidence>
<dbReference type="InterPro" id="IPR000425">
    <property type="entry name" value="MIP"/>
</dbReference>
<accession>A0A6A6FD45</accession>
<dbReference type="Proteomes" id="UP000799539">
    <property type="component" value="Unassembled WGS sequence"/>
</dbReference>
<sequence length="344" mass="37471">MAQIERLHTHDLELGATEVLQKHFARHVVATRPVSQRKLDFEHARPRWLRECVAEATGAFFYVLPGIAAIAAFTVSKANAGFGSIFAIGLAFAFGIAFAVIVCAPVSGGHFSPALTICYAIFQGFPLKKVPHYIFSQVFGGFMAALFLMGMYHVQLHEYEDTLRKAGVHSMVFNGGPASVLCSFPNLIQTNLGYLVLIEFFASFYVGLIIWAVLDPANPFVTPSAAPFMVGLAYATIVWGFGGVTLGLNTARDLGPRIVAAIFYGKEAFTYYHYSWIPLLINIPSTICAVCFYEAFFRDSLQKIGKGAAVHENGEEGLALHLTKTGISTHGDRALVEGMGEKMA</sequence>
<dbReference type="InterPro" id="IPR023271">
    <property type="entry name" value="Aquaporin-like"/>
</dbReference>
<feature type="transmembrane region" description="Helical" evidence="8">
    <location>
        <begin position="133"/>
        <end position="154"/>
    </location>
</feature>
<dbReference type="AlphaFoldDB" id="A0A6A6FD45"/>
<evidence type="ECO:0008006" key="11">
    <source>
        <dbReference type="Google" id="ProtNLM"/>
    </source>
</evidence>
<evidence type="ECO:0000256" key="3">
    <source>
        <dbReference type="ARBA" id="ARBA00022448"/>
    </source>
</evidence>
<keyword evidence="5 8" id="KW-1133">Transmembrane helix</keyword>
<dbReference type="InterPro" id="IPR050363">
    <property type="entry name" value="MIP/Aquaporin"/>
</dbReference>
<feature type="transmembrane region" description="Helical" evidence="8">
    <location>
        <begin position="81"/>
        <end position="104"/>
    </location>
</feature>
<evidence type="ECO:0000256" key="2">
    <source>
        <dbReference type="ARBA" id="ARBA00006175"/>
    </source>
</evidence>
<evidence type="ECO:0000256" key="7">
    <source>
        <dbReference type="RuleBase" id="RU000477"/>
    </source>
</evidence>
<dbReference type="EMBL" id="ML992677">
    <property type="protein sequence ID" value="KAF2211370.1"/>
    <property type="molecule type" value="Genomic_DNA"/>
</dbReference>
<dbReference type="Pfam" id="PF00230">
    <property type="entry name" value="MIP"/>
    <property type="match status" value="1"/>
</dbReference>
<keyword evidence="10" id="KW-1185">Reference proteome</keyword>
<feature type="transmembrane region" description="Helical" evidence="8">
    <location>
        <begin position="276"/>
        <end position="296"/>
    </location>
</feature>
<gene>
    <name evidence="9" type="ORF">CERZMDRAFT_106532</name>
</gene>
<protein>
    <recommendedName>
        <fullName evidence="11">Aquaporin-like protein</fullName>
    </recommendedName>
</protein>
<feature type="transmembrane region" description="Helical" evidence="8">
    <location>
        <begin position="111"/>
        <end position="127"/>
    </location>
</feature>
<evidence type="ECO:0000256" key="1">
    <source>
        <dbReference type="ARBA" id="ARBA00004141"/>
    </source>
</evidence>
<evidence type="ECO:0000313" key="10">
    <source>
        <dbReference type="Proteomes" id="UP000799539"/>
    </source>
</evidence>
<comment type="subcellular location">
    <subcellularLocation>
        <location evidence="1">Membrane</location>
        <topology evidence="1">Multi-pass membrane protein</topology>
    </subcellularLocation>
</comment>
<evidence type="ECO:0000256" key="8">
    <source>
        <dbReference type="SAM" id="Phobius"/>
    </source>
</evidence>
<dbReference type="SUPFAM" id="SSF81338">
    <property type="entry name" value="Aquaporin-like"/>
    <property type="match status" value="1"/>
</dbReference>
<dbReference type="OrthoDB" id="3222at2759"/>
<dbReference type="GO" id="GO:0015254">
    <property type="term" value="F:glycerol channel activity"/>
    <property type="evidence" value="ECO:0007669"/>
    <property type="project" value="TreeGrafter"/>
</dbReference>